<keyword evidence="2" id="KW-0560">Oxidoreductase</keyword>
<comment type="caution">
    <text evidence="3">The sequence shown here is derived from an EMBL/GenBank/DDBJ whole genome shotgun (WGS) entry which is preliminary data.</text>
</comment>
<evidence type="ECO:0000313" key="4">
    <source>
        <dbReference type="Proteomes" id="UP000243342"/>
    </source>
</evidence>
<name>A0A1J7CDQ5_9ACTN</name>
<accession>A0A1J7CDQ5</accession>
<comment type="similarity">
    <text evidence="1">Belongs to the short-chain dehydrogenases/reductases (SDR) family.</text>
</comment>
<dbReference type="InterPro" id="IPR036291">
    <property type="entry name" value="NAD(P)-bd_dom_sf"/>
</dbReference>
<evidence type="ECO:0000256" key="2">
    <source>
        <dbReference type="ARBA" id="ARBA00023002"/>
    </source>
</evidence>
<gene>
    <name evidence="3" type="ORF">BIV57_09515</name>
</gene>
<dbReference type="PRINTS" id="PR00081">
    <property type="entry name" value="GDHRDH"/>
</dbReference>
<sequence length="245" mass="25811">MADGTRSLDGKRLVVIGAGSHTGRLLARAAAEAGAELVLAGPDERRPQWTAGELPVTEESVEVARVDLTDEDSIRELAARVGRFDHLISTAALPTDGPVAELELAAARRAFDAKVFGPLMLAKHLGGQVREGGSFTFFSGMTAWRPRPGKVLRAAVDGALAFLVPALAVELAPARVNAIAPGYVDTGAWDALGADKRVVLRRAAERNPVGRIGRPEDLVQAVLYVVTNPYVTGTVLHVDGGGRLV</sequence>
<dbReference type="AlphaFoldDB" id="A0A1J7CDQ5"/>
<dbReference type="PANTHER" id="PTHR43477:SF1">
    <property type="entry name" value="DIHYDROANTICAPSIN 7-DEHYDROGENASE"/>
    <property type="match status" value="1"/>
</dbReference>
<dbReference type="Proteomes" id="UP000243342">
    <property type="component" value="Unassembled WGS sequence"/>
</dbReference>
<dbReference type="RefSeq" id="WP_071656292.1">
    <property type="nucleotide sequence ID" value="NZ_MLCF01000043.1"/>
</dbReference>
<organism evidence="3 4">
    <name type="scientific">Mangrovactinospora gilvigrisea</name>
    <dbReference type="NCBI Taxonomy" id="1428644"/>
    <lineage>
        <taxon>Bacteria</taxon>
        <taxon>Bacillati</taxon>
        <taxon>Actinomycetota</taxon>
        <taxon>Actinomycetes</taxon>
        <taxon>Kitasatosporales</taxon>
        <taxon>Streptomycetaceae</taxon>
        <taxon>Mangrovactinospora</taxon>
    </lineage>
</organism>
<dbReference type="GO" id="GO:0016491">
    <property type="term" value="F:oxidoreductase activity"/>
    <property type="evidence" value="ECO:0007669"/>
    <property type="project" value="UniProtKB-KW"/>
</dbReference>
<reference evidence="3 4" key="1">
    <citation type="submission" date="2016-10" db="EMBL/GenBank/DDBJ databases">
        <title>Genome sequence of Streptomyces gilvigriseus MUSC 26.</title>
        <authorList>
            <person name="Lee L.-H."/>
            <person name="Ser H.-L."/>
        </authorList>
    </citation>
    <scope>NUCLEOTIDE SEQUENCE [LARGE SCALE GENOMIC DNA]</scope>
    <source>
        <strain evidence="3 4">MUSC 26</strain>
    </source>
</reference>
<dbReference type="OrthoDB" id="9806974at2"/>
<keyword evidence="4" id="KW-1185">Reference proteome</keyword>
<dbReference type="Gene3D" id="3.40.50.720">
    <property type="entry name" value="NAD(P)-binding Rossmann-like Domain"/>
    <property type="match status" value="1"/>
</dbReference>
<dbReference type="EMBL" id="MLCF01000043">
    <property type="protein sequence ID" value="OIV37794.1"/>
    <property type="molecule type" value="Genomic_DNA"/>
</dbReference>
<proteinExistence type="inferred from homology"/>
<dbReference type="SUPFAM" id="SSF51735">
    <property type="entry name" value="NAD(P)-binding Rossmann-fold domains"/>
    <property type="match status" value="1"/>
</dbReference>
<dbReference type="InterPro" id="IPR051122">
    <property type="entry name" value="SDR_DHRS6-like"/>
</dbReference>
<dbReference type="PANTHER" id="PTHR43477">
    <property type="entry name" value="DIHYDROANTICAPSIN 7-DEHYDROGENASE"/>
    <property type="match status" value="1"/>
</dbReference>
<dbReference type="Pfam" id="PF13561">
    <property type="entry name" value="adh_short_C2"/>
    <property type="match status" value="1"/>
</dbReference>
<evidence type="ECO:0000256" key="1">
    <source>
        <dbReference type="ARBA" id="ARBA00006484"/>
    </source>
</evidence>
<evidence type="ECO:0000313" key="3">
    <source>
        <dbReference type="EMBL" id="OIV37794.1"/>
    </source>
</evidence>
<dbReference type="STRING" id="1428644.BIV57_09515"/>
<protein>
    <submittedName>
        <fullName evidence="3">Short-chain dehydrogenase</fullName>
    </submittedName>
</protein>
<dbReference type="InterPro" id="IPR002347">
    <property type="entry name" value="SDR_fam"/>
</dbReference>